<feature type="compositionally biased region" description="Basic and acidic residues" evidence="1">
    <location>
        <begin position="1"/>
        <end position="22"/>
    </location>
</feature>
<feature type="region of interest" description="Disordered" evidence="1">
    <location>
        <begin position="1"/>
        <end position="23"/>
    </location>
</feature>
<keyword evidence="2" id="KW-1133">Transmembrane helix</keyword>
<comment type="caution">
    <text evidence="3">The sequence shown here is derived from an EMBL/GenBank/DDBJ whole genome shotgun (WGS) entry which is preliminary data.</text>
</comment>
<reference evidence="3 4" key="1">
    <citation type="journal article" date="2015" name="Genome Biol.">
        <title>Comparative genomics of Steinernema reveals deeply conserved gene regulatory networks.</title>
        <authorList>
            <person name="Dillman A.R."/>
            <person name="Macchietto M."/>
            <person name="Porter C.F."/>
            <person name="Rogers A."/>
            <person name="Williams B."/>
            <person name="Antoshechkin I."/>
            <person name="Lee M.M."/>
            <person name="Goodwin Z."/>
            <person name="Lu X."/>
            <person name="Lewis E.E."/>
            <person name="Goodrich-Blair H."/>
            <person name="Stock S.P."/>
            <person name="Adams B.J."/>
            <person name="Sternberg P.W."/>
            <person name="Mortazavi A."/>
        </authorList>
    </citation>
    <scope>NUCLEOTIDE SEQUENCE [LARGE SCALE GENOMIC DNA]</scope>
    <source>
        <strain evidence="3 4">ALL</strain>
    </source>
</reference>
<keyword evidence="2" id="KW-0812">Transmembrane</keyword>
<dbReference type="OrthoDB" id="267284at2759"/>
<dbReference type="EMBL" id="AZBU02000009">
    <property type="protein sequence ID" value="TKR64161.1"/>
    <property type="molecule type" value="Genomic_DNA"/>
</dbReference>
<proteinExistence type="predicted"/>
<evidence type="ECO:0000313" key="3">
    <source>
        <dbReference type="EMBL" id="TKR64161.1"/>
    </source>
</evidence>
<evidence type="ECO:0000256" key="2">
    <source>
        <dbReference type="SAM" id="Phobius"/>
    </source>
</evidence>
<reference evidence="3 4" key="2">
    <citation type="journal article" date="2019" name="G3 (Bethesda)">
        <title>Hybrid Assembly of the Genome of the Entomopathogenic Nematode Steinernema carpocapsae Identifies the X-Chromosome.</title>
        <authorList>
            <person name="Serra L."/>
            <person name="Macchietto M."/>
            <person name="Macias-Munoz A."/>
            <person name="McGill C.J."/>
            <person name="Rodriguez I.M."/>
            <person name="Rodriguez B."/>
            <person name="Murad R."/>
            <person name="Mortazavi A."/>
        </authorList>
    </citation>
    <scope>NUCLEOTIDE SEQUENCE [LARGE SCALE GENOMIC DNA]</scope>
    <source>
        <strain evidence="3 4">ALL</strain>
    </source>
</reference>
<feature type="transmembrane region" description="Helical" evidence="2">
    <location>
        <begin position="37"/>
        <end position="57"/>
    </location>
</feature>
<accession>A0A4U5M5M2</accession>
<evidence type="ECO:0000256" key="1">
    <source>
        <dbReference type="SAM" id="MobiDB-lite"/>
    </source>
</evidence>
<dbReference type="PANTHER" id="PTHR20921">
    <property type="entry name" value="TRANSMEMBRANE PROTEIN 222"/>
    <property type="match status" value="1"/>
</dbReference>
<keyword evidence="4" id="KW-1185">Reference proteome</keyword>
<sequence length="189" mass="22006">MSCSIEERLDEHGDVVDPRGNRPEPINPVRNRFPYCIVWVPIPLISWFFPFIGHIGIANSRGIIRDFSGSRRVNEDDMGFGWPLMYWQLDPRKVAGGAETFDRAISDAAEEYKDLTHNFIVRNCHSFVARALCLMAYNRRTNYNQVNLWCWMSVLRKPIGWFEFVLTWLPFVCILVFGGLLTAFFVFYA</sequence>
<organism evidence="3 4">
    <name type="scientific">Steinernema carpocapsae</name>
    <name type="common">Entomopathogenic nematode</name>
    <dbReference type="NCBI Taxonomy" id="34508"/>
    <lineage>
        <taxon>Eukaryota</taxon>
        <taxon>Metazoa</taxon>
        <taxon>Ecdysozoa</taxon>
        <taxon>Nematoda</taxon>
        <taxon>Chromadorea</taxon>
        <taxon>Rhabditida</taxon>
        <taxon>Tylenchina</taxon>
        <taxon>Panagrolaimomorpha</taxon>
        <taxon>Strongyloidoidea</taxon>
        <taxon>Steinernematidae</taxon>
        <taxon>Steinernema</taxon>
    </lineage>
</organism>
<keyword evidence="2" id="KW-0472">Membrane</keyword>
<feature type="transmembrane region" description="Helical" evidence="2">
    <location>
        <begin position="161"/>
        <end position="188"/>
    </location>
</feature>
<name>A0A4U5M5M2_STECR</name>
<dbReference type="STRING" id="34508.A0A4U5M5M2"/>
<dbReference type="Pfam" id="PF05608">
    <property type="entry name" value="RTE1"/>
    <property type="match status" value="2"/>
</dbReference>
<dbReference type="Proteomes" id="UP000298663">
    <property type="component" value="Unassembled WGS sequence"/>
</dbReference>
<dbReference type="InterPro" id="IPR008496">
    <property type="entry name" value="TMEM222/RTE1"/>
</dbReference>
<dbReference type="PANTHER" id="PTHR20921:SF0">
    <property type="entry name" value="TRANSMEMBRANE PROTEIN 222"/>
    <property type="match status" value="1"/>
</dbReference>
<protein>
    <submittedName>
        <fullName evidence="3">Uncharacterized protein</fullName>
    </submittedName>
</protein>
<gene>
    <name evidence="3" type="ORF">L596_024743</name>
</gene>
<dbReference type="AlphaFoldDB" id="A0A4U5M5M2"/>
<evidence type="ECO:0000313" key="4">
    <source>
        <dbReference type="Proteomes" id="UP000298663"/>
    </source>
</evidence>